<evidence type="ECO:0000313" key="2">
    <source>
        <dbReference type="EMBL" id="SHF74881.1"/>
    </source>
</evidence>
<dbReference type="RefSeq" id="WP_073386184.1">
    <property type="nucleotide sequence ID" value="NZ_FQVU01000001.1"/>
</dbReference>
<dbReference type="InterPro" id="IPR009937">
    <property type="entry name" value="Phage_holin_3_6"/>
</dbReference>
<dbReference type="Proteomes" id="UP000186132">
    <property type="component" value="Unassembled WGS sequence"/>
</dbReference>
<keyword evidence="1" id="KW-1133">Transmembrane helix</keyword>
<feature type="transmembrane region" description="Helical" evidence="1">
    <location>
        <begin position="86"/>
        <end position="107"/>
    </location>
</feature>
<dbReference type="AlphaFoldDB" id="A0A1M5E754"/>
<dbReference type="Pfam" id="PF07332">
    <property type="entry name" value="Phage_holin_3_6"/>
    <property type="match status" value="1"/>
</dbReference>
<dbReference type="EMBL" id="FQVU01000001">
    <property type="protein sequence ID" value="SHF74881.1"/>
    <property type="molecule type" value="Genomic_DNA"/>
</dbReference>
<organism evidence="2 3">
    <name type="scientific">Jatrophihabitans endophyticus</name>
    <dbReference type="NCBI Taxonomy" id="1206085"/>
    <lineage>
        <taxon>Bacteria</taxon>
        <taxon>Bacillati</taxon>
        <taxon>Actinomycetota</taxon>
        <taxon>Actinomycetes</taxon>
        <taxon>Jatrophihabitantales</taxon>
        <taxon>Jatrophihabitantaceae</taxon>
        <taxon>Jatrophihabitans</taxon>
    </lineage>
</organism>
<gene>
    <name evidence="2" type="ORF">SAMN05443575_0804</name>
</gene>
<name>A0A1M5E754_9ACTN</name>
<proteinExistence type="predicted"/>
<keyword evidence="3" id="KW-1185">Reference proteome</keyword>
<accession>A0A1M5E754</accession>
<evidence type="ECO:0000313" key="3">
    <source>
        <dbReference type="Proteomes" id="UP000186132"/>
    </source>
</evidence>
<evidence type="ECO:0000256" key="1">
    <source>
        <dbReference type="SAM" id="Phobius"/>
    </source>
</evidence>
<sequence length="140" mass="13835">MTSSAPRPAGSATDDASIGQLASQLSEQVSRLVRDELALAQAETKEKGKKLGVGAGAFGGTAVLALYALGVLIAAAVLGLATAVDAWLAAVIVGVVLLLIAGVLALVGKSNVSKASPPVPTDAIHSVQADVDAVKGAVKR</sequence>
<dbReference type="STRING" id="1206085.SAMN05443575_0804"/>
<keyword evidence="1" id="KW-0812">Transmembrane</keyword>
<feature type="transmembrane region" description="Helical" evidence="1">
    <location>
        <begin position="55"/>
        <end position="80"/>
    </location>
</feature>
<protein>
    <submittedName>
        <fullName evidence="2">Putative Holin-X, holin superfamily III</fullName>
    </submittedName>
</protein>
<keyword evidence="1" id="KW-0472">Membrane</keyword>
<dbReference type="OrthoDB" id="4870234at2"/>
<reference evidence="2 3" key="1">
    <citation type="submission" date="2016-11" db="EMBL/GenBank/DDBJ databases">
        <authorList>
            <person name="Jaros S."/>
            <person name="Januszkiewicz K."/>
            <person name="Wedrychowicz H."/>
        </authorList>
    </citation>
    <scope>NUCLEOTIDE SEQUENCE [LARGE SCALE GENOMIC DNA]</scope>
    <source>
        <strain evidence="2 3">DSM 45627</strain>
    </source>
</reference>